<dbReference type="EMBL" id="VSSQ01016996">
    <property type="protein sequence ID" value="MPM58866.1"/>
    <property type="molecule type" value="Genomic_DNA"/>
</dbReference>
<organism evidence="2">
    <name type="scientific">bioreactor metagenome</name>
    <dbReference type="NCBI Taxonomy" id="1076179"/>
    <lineage>
        <taxon>unclassified sequences</taxon>
        <taxon>metagenomes</taxon>
        <taxon>ecological metagenomes</taxon>
    </lineage>
</organism>
<feature type="compositionally biased region" description="Basic and acidic residues" evidence="1">
    <location>
        <begin position="150"/>
        <end position="163"/>
    </location>
</feature>
<evidence type="ECO:0000256" key="1">
    <source>
        <dbReference type="SAM" id="MobiDB-lite"/>
    </source>
</evidence>
<feature type="region of interest" description="Disordered" evidence="1">
    <location>
        <begin position="198"/>
        <end position="229"/>
    </location>
</feature>
<protein>
    <submittedName>
        <fullName evidence="2">Uncharacterized protein</fullName>
    </submittedName>
</protein>
<dbReference type="AlphaFoldDB" id="A0A645B1C8"/>
<gene>
    <name evidence="2" type="ORF">SDC9_105699</name>
</gene>
<accession>A0A645B1C8</accession>
<evidence type="ECO:0000313" key="2">
    <source>
        <dbReference type="EMBL" id="MPM58866.1"/>
    </source>
</evidence>
<feature type="compositionally biased region" description="Basic and acidic residues" evidence="1">
    <location>
        <begin position="1"/>
        <end position="18"/>
    </location>
</feature>
<name>A0A645B1C8_9ZZZZ</name>
<proteinExistence type="predicted"/>
<sequence>MVEEKQPDDKEHDHHRQSDQVIKIGRTHRLTVIFACQQPLNHHLVAAHADQRRQHGADRQQIKIIAVLKIEPVEFGLRHRFEKPVVPVGKGEHPCDIEAGHLKQPEQNCRDAADDDHRLDHIGQNHRAHAAHAGINHGNRADDQHRSLRRPAEHGLENNRCRVENAGGVKKPDHQKDSRRRHPAFAVETPFQIFIGGECRRIEKKPQEKSDRQRQKNNIADAAEHHHQPEAVRFARRRNETDRAEQCCENRQRHHQIMHGVAGEQIFFGILFAGKAAPDAEAQQNHTVKHDDQIIKRAQRRNRSGGIHCSTSIFDSNVIMPPMWA</sequence>
<feature type="region of interest" description="Disordered" evidence="1">
    <location>
        <begin position="1"/>
        <end position="20"/>
    </location>
</feature>
<reference evidence="2" key="1">
    <citation type="submission" date="2019-08" db="EMBL/GenBank/DDBJ databases">
        <authorList>
            <person name="Kucharzyk K."/>
            <person name="Murdoch R.W."/>
            <person name="Higgins S."/>
            <person name="Loffler F."/>
        </authorList>
    </citation>
    <scope>NUCLEOTIDE SEQUENCE</scope>
</reference>
<feature type="compositionally biased region" description="Basic and acidic residues" evidence="1">
    <location>
        <begin position="198"/>
        <end position="214"/>
    </location>
</feature>
<comment type="caution">
    <text evidence="2">The sequence shown here is derived from an EMBL/GenBank/DDBJ whole genome shotgun (WGS) entry which is preliminary data.</text>
</comment>
<feature type="region of interest" description="Disordered" evidence="1">
    <location>
        <begin position="150"/>
        <end position="183"/>
    </location>
</feature>